<feature type="region of interest" description="Disordered" evidence="10">
    <location>
        <begin position="1"/>
        <end position="94"/>
    </location>
</feature>
<evidence type="ECO:0000313" key="12">
    <source>
        <dbReference type="EMBL" id="TKA32174.1"/>
    </source>
</evidence>
<comment type="similarity">
    <text evidence="2 9">Belongs to the Mediator complex subunit 14 family.</text>
</comment>
<keyword evidence="5 9" id="KW-0010">Activator</keyword>
<evidence type="ECO:0000256" key="5">
    <source>
        <dbReference type="ARBA" id="ARBA00023159"/>
    </source>
</evidence>
<evidence type="ECO:0000256" key="4">
    <source>
        <dbReference type="ARBA" id="ARBA00023015"/>
    </source>
</evidence>
<accession>A0A4U0UAE4</accession>
<keyword evidence="13" id="KW-1185">Reference proteome</keyword>
<evidence type="ECO:0000256" key="1">
    <source>
        <dbReference type="ARBA" id="ARBA00004123"/>
    </source>
</evidence>
<dbReference type="PANTHER" id="PTHR12809:SF2">
    <property type="entry name" value="MEDIATOR OF RNA POLYMERASE II TRANSCRIPTION SUBUNIT 14"/>
    <property type="match status" value="1"/>
</dbReference>
<evidence type="ECO:0000256" key="3">
    <source>
        <dbReference type="ARBA" id="ARBA00019619"/>
    </source>
</evidence>
<name>A0A4U0UAE4_9PEZI</name>
<dbReference type="GO" id="GO:0003712">
    <property type="term" value="F:transcription coregulator activity"/>
    <property type="evidence" value="ECO:0007669"/>
    <property type="project" value="UniProtKB-UniRule"/>
</dbReference>
<comment type="subcellular location">
    <subcellularLocation>
        <location evidence="1 9">Nucleus</location>
    </subcellularLocation>
</comment>
<keyword evidence="4 9" id="KW-0805">Transcription regulation</keyword>
<evidence type="ECO:0000256" key="9">
    <source>
        <dbReference type="RuleBase" id="RU365082"/>
    </source>
</evidence>
<dbReference type="Proteomes" id="UP000308549">
    <property type="component" value="Unassembled WGS sequence"/>
</dbReference>
<keyword evidence="7 9" id="KW-0539">Nucleus</keyword>
<dbReference type="InterPro" id="IPR055122">
    <property type="entry name" value="Med14_N"/>
</dbReference>
<proteinExistence type="inferred from homology"/>
<protein>
    <recommendedName>
        <fullName evidence="3 9">Mediator of RNA polymerase II transcription subunit 14</fullName>
    </recommendedName>
    <alternativeName>
        <fullName evidence="8 9">Mediator complex subunit 14</fullName>
    </alternativeName>
</protein>
<dbReference type="GO" id="GO:0016592">
    <property type="term" value="C:mediator complex"/>
    <property type="evidence" value="ECO:0007669"/>
    <property type="project" value="UniProtKB-UniRule"/>
</dbReference>
<gene>
    <name evidence="12" type="ORF">B0A50_01422</name>
</gene>
<feature type="compositionally biased region" description="Polar residues" evidence="10">
    <location>
        <begin position="18"/>
        <end position="32"/>
    </location>
</feature>
<feature type="region of interest" description="Disordered" evidence="10">
    <location>
        <begin position="1044"/>
        <end position="1109"/>
    </location>
</feature>
<evidence type="ECO:0000313" key="13">
    <source>
        <dbReference type="Proteomes" id="UP000308549"/>
    </source>
</evidence>
<evidence type="ECO:0000256" key="6">
    <source>
        <dbReference type="ARBA" id="ARBA00023163"/>
    </source>
</evidence>
<dbReference type="AlphaFoldDB" id="A0A4U0UAE4"/>
<comment type="subunit">
    <text evidence="9">Component of the Mediator complex.</text>
</comment>
<comment type="function">
    <text evidence="9">Component of the Mediator complex, a coactivator involved in the regulated transcription of nearly all RNA polymerase II-dependent genes. Mediator functions as a bridge to convey information from gene-specific regulatory proteins to the basal RNA polymerase II transcription machinery. Mediator is recruited to promoters by direct interactions with regulatory proteins and serves as a scaffold for the assembly of a functional preinitiation complex with RNA polymerase II and the general transcription factors.</text>
</comment>
<keyword evidence="6 9" id="KW-0804">Transcription</keyword>
<organism evidence="12 13">
    <name type="scientific">Salinomyces thailandicus</name>
    <dbReference type="NCBI Taxonomy" id="706561"/>
    <lineage>
        <taxon>Eukaryota</taxon>
        <taxon>Fungi</taxon>
        <taxon>Dikarya</taxon>
        <taxon>Ascomycota</taxon>
        <taxon>Pezizomycotina</taxon>
        <taxon>Dothideomycetes</taxon>
        <taxon>Dothideomycetidae</taxon>
        <taxon>Mycosphaerellales</taxon>
        <taxon>Teratosphaeriaceae</taxon>
        <taxon>Salinomyces</taxon>
    </lineage>
</organism>
<dbReference type="PANTHER" id="PTHR12809">
    <property type="entry name" value="MEDIATOR COMPLEX SUBUNIT"/>
    <property type="match status" value="1"/>
</dbReference>
<comment type="caution">
    <text evidence="12">The sequence shown here is derived from an EMBL/GenBank/DDBJ whole genome shotgun (WGS) entry which is preliminary data.</text>
</comment>
<evidence type="ECO:0000256" key="10">
    <source>
        <dbReference type="SAM" id="MobiDB-lite"/>
    </source>
</evidence>
<feature type="compositionally biased region" description="Polar residues" evidence="10">
    <location>
        <begin position="60"/>
        <end position="94"/>
    </location>
</feature>
<dbReference type="Pfam" id="PF08638">
    <property type="entry name" value="Med14"/>
    <property type="match status" value="1"/>
</dbReference>
<feature type="compositionally biased region" description="Polar residues" evidence="10">
    <location>
        <begin position="1074"/>
        <end position="1088"/>
    </location>
</feature>
<evidence type="ECO:0000256" key="8">
    <source>
        <dbReference type="ARBA" id="ARBA00032007"/>
    </source>
</evidence>
<dbReference type="GO" id="GO:0070847">
    <property type="term" value="C:core mediator complex"/>
    <property type="evidence" value="ECO:0007669"/>
    <property type="project" value="TreeGrafter"/>
</dbReference>
<dbReference type="OrthoDB" id="205099at2759"/>
<evidence type="ECO:0000259" key="11">
    <source>
        <dbReference type="Pfam" id="PF08638"/>
    </source>
</evidence>
<dbReference type="EMBL" id="NAJL01000006">
    <property type="protein sequence ID" value="TKA32174.1"/>
    <property type="molecule type" value="Genomic_DNA"/>
</dbReference>
<dbReference type="InterPro" id="IPR013947">
    <property type="entry name" value="Mediator_Med14"/>
</dbReference>
<dbReference type="GO" id="GO:0006357">
    <property type="term" value="P:regulation of transcription by RNA polymerase II"/>
    <property type="evidence" value="ECO:0007669"/>
    <property type="project" value="InterPro"/>
</dbReference>
<sequence length="1109" mass="122461">MDHQALEGSPGLKKDRNNAQQGRNSQDAQISAAQPPAQVNGAADQSQTGAQLNAVAAPTRDTTMANGSYSEGSTDAAESSSMPVLDQSWRQGPSNKSMGTLVDRLAQQCYHDLNKTLQDMAEIGDSQDAPQANGVLASGPQDTSQASIEKKQMLMTFASDQRDRFTKMLVLTDWSRNEEEMARLIDVKVWQDAQRAAYANAAHSIGEIKRAMMDFKVPAPNIEGAMELLASGKASWIPDLGYIPPKRLTATQLLKTLEDMNVALATRLNLHDELPPYMRDFDVANGRATFSVPTEFEVDLSVADEDPSSPFYFIDLRFLFTPSSDGLNEQLRAHIEPRVNAALAKDGLKGCYDFLHNFVLTHKIVILADQARQLVRYGKWVDCVKCEHLRRVLTVQYWTTMKGPKHWFEIGIESGKQKLGSRRRPTPKLSVRWFRKGNEVRDEELDFDWKTLDIEACLLHVIGKHCLGKLSAVQGGIKALAANSQALDVQMTEPSTPIEDCKLTIGMPAIGAPLTVRIERITGRVNMSPPCTATLQREQALNTDPSADIPRVLALLVCQILQEQVRKQAEVLDWQEVRTPTTSRAKFGTDVWQRSVFLVPGWGPKWALAVSFGLVGEKWWVARLTDFQPGERTQAMRDVDSLRRIGVEGTSSLNPTVQAGVYSRELLLRIERAAVAEVSYSVLSKELGDLKILHHSELHHAENESTSLTDHVSSVKKPSWIVSAPTFVQFAPLMQPRRDKLWKPWAATFIRSTQHAIRISKSPAADQSGSIRHDIRLSLESGKFKTLQKALSRARDIGIAFNTTGGLALQLRTPFGEPFLKHIQKRLRSIERLDGYVTILQALGFTCTTVTPARLAFSYSSAPHLSAQLFFAADGGLPVRLKLQPADSNPHLRIQISLEQGLNSAEPRAFETFAHLLPFTLPFLQATDRLEAAHLSGRSFAVRVRSSTWYSLSFKAPLPTMKFDALVRNERKGKNNSVKWHLTESSLGGGNGSTTTEALAEALKTLYRARSDRWQGINNSVVADSVGMGMVLEKLNELMESLESAKETNDLPTQGTPALASASITAATAPTQAGKQGQQHQAPLSTQGPAREQGTGRKQGQKQDVIELD</sequence>
<reference evidence="12 13" key="1">
    <citation type="submission" date="2017-03" db="EMBL/GenBank/DDBJ databases">
        <title>Genomes of endolithic fungi from Antarctica.</title>
        <authorList>
            <person name="Coleine C."/>
            <person name="Masonjones S."/>
            <person name="Stajich J.E."/>
        </authorList>
    </citation>
    <scope>NUCLEOTIDE SEQUENCE [LARGE SCALE GENOMIC DNA]</scope>
    <source>
        <strain evidence="12 13">CCFEE 6315</strain>
    </source>
</reference>
<evidence type="ECO:0000256" key="7">
    <source>
        <dbReference type="ARBA" id="ARBA00023242"/>
    </source>
</evidence>
<feature type="compositionally biased region" description="Low complexity" evidence="10">
    <location>
        <begin position="1056"/>
        <end position="1073"/>
    </location>
</feature>
<feature type="domain" description="Mediator complex subunit MED14 N-terminal" evidence="11">
    <location>
        <begin position="97"/>
        <end position="304"/>
    </location>
</feature>
<evidence type="ECO:0000256" key="2">
    <source>
        <dbReference type="ARBA" id="ARBA00007813"/>
    </source>
</evidence>